<feature type="signal peptide" evidence="1">
    <location>
        <begin position="1"/>
        <end position="28"/>
    </location>
</feature>
<accession>A0A8J8B272</accession>
<dbReference type="Proteomes" id="UP000675664">
    <property type="component" value="Unassembled WGS sequence"/>
</dbReference>
<keyword evidence="1" id="KW-0732">Signal</keyword>
<comment type="caution">
    <text evidence="2">The sequence shown here is derived from an EMBL/GenBank/DDBJ whole genome shotgun (WGS) entry which is preliminary data.</text>
</comment>
<name>A0A8J8B272_9FIRM</name>
<dbReference type="EMBL" id="JAGSND010000007">
    <property type="protein sequence ID" value="MBR0598466.1"/>
    <property type="molecule type" value="Genomic_DNA"/>
</dbReference>
<dbReference type="AlphaFoldDB" id="A0A8J8B272"/>
<evidence type="ECO:0000256" key="1">
    <source>
        <dbReference type="SAM" id="SignalP"/>
    </source>
</evidence>
<reference evidence="2" key="1">
    <citation type="submission" date="2021-04" db="EMBL/GenBank/DDBJ databases">
        <title>Sinoanaerobacter chloroacetimidivorans sp. nov., an obligate anaerobic bacterium isolated from anaerobic sludge.</title>
        <authorList>
            <person name="Bao Y."/>
        </authorList>
    </citation>
    <scope>NUCLEOTIDE SEQUENCE</scope>
    <source>
        <strain evidence="2">BAD-6</strain>
    </source>
</reference>
<sequence>MNKKRLKTIAATAVAGCLLLTMSVTAFAASGSGYESYKNAVESTILAQNATVDAQFEVKDNGSVILSGNSNVKLDNENSSSKTTLTADGVTKTFATSKDESTGAFIRSVDDQYYVMQKDNEKQNADQKENDKLTASSSTVKLAEMLADTLAGDVKNQFVKNGQTVSLNLEGSQIPELAKLAVSAAAENNGRIEKEHNGDSADQASLKTLMDRIPKLSNTDVKSVSMTATVDGNLLKNNVATVVITGTDASGSTHELSIMIKGDISNVGNTKIDTIDTTGKNVTTISRNEHHED</sequence>
<dbReference type="RefSeq" id="WP_227018592.1">
    <property type="nucleotide sequence ID" value="NZ_JAGSND010000007.1"/>
</dbReference>
<keyword evidence="3" id="KW-1185">Reference proteome</keyword>
<protein>
    <submittedName>
        <fullName evidence="2">Uncharacterized protein</fullName>
    </submittedName>
</protein>
<evidence type="ECO:0000313" key="3">
    <source>
        <dbReference type="Proteomes" id="UP000675664"/>
    </source>
</evidence>
<organism evidence="2 3">
    <name type="scientific">Sinanaerobacter chloroacetimidivorans</name>
    <dbReference type="NCBI Taxonomy" id="2818044"/>
    <lineage>
        <taxon>Bacteria</taxon>
        <taxon>Bacillati</taxon>
        <taxon>Bacillota</taxon>
        <taxon>Clostridia</taxon>
        <taxon>Peptostreptococcales</taxon>
        <taxon>Anaerovoracaceae</taxon>
        <taxon>Sinanaerobacter</taxon>
    </lineage>
</organism>
<evidence type="ECO:0000313" key="2">
    <source>
        <dbReference type="EMBL" id="MBR0598466.1"/>
    </source>
</evidence>
<proteinExistence type="predicted"/>
<feature type="chain" id="PRO_5035308301" evidence="1">
    <location>
        <begin position="29"/>
        <end position="293"/>
    </location>
</feature>
<gene>
    <name evidence="2" type="ORF">KCX82_11305</name>
</gene>
<reference evidence="2" key="2">
    <citation type="submission" date="2021-04" db="EMBL/GenBank/DDBJ databases">
        <authorList>
            <person name="Liu J."/>
        </authorList>
    </citation>
    <scope>NUCLEOTIDE SEQUENCE</scope>
    <source>
        <strain evidence="2">BAD-6</strain>
    </source>
</reference>